<evidence type="ECO:0000256" key="11">
    <source>
        <dbReference type="RuleBase" id="RU003357"/>
    </source>
</evidence>
<evidence type="ECO:0000256" key="4">
    <source>
        <dbReference type="ARBA" id="ARBA00022452"/>
    </source>
</evidence>
<evidence type="ECO:0000256" key="9">
    <source>
        <dbReference type="ARBA" id="ARBA00023237"/>
    </source>
</evidence>
<evidence type="ECO:0000256" key="5">
    <source>
        <dbReference type="ARBA" id="ARBA00022692"/>
    </source>
</evidence>
<keyword evidence="3 10" id="KW-0813">Transport</keyword>
<evidence type="ECO:0000256" key="3">
    <source>
        <dbReference type="ARBA" id="ARBA00022448"/>
    </source>
</evidence>
<gene>
    <name evidence="15" type="ORF">BEN76_08620</name>
</gene>
<accession>A0A1P8EIP2</accession>
<dbReference type="STRING" id="487316.BEN76_08620"/>
<dbReference type="PROSITE" id="PS52016">
    <property type="entry name" value="TONB_DEPENDENT_REC_3"/>
    <property type="match status" value="1"/>
</dbReference>
<keyword evidence="5 10" id="KW-0812">Transmembrane</keyword>
<dbReference type="InterPro" id="IPR036942">
    <property type="entry name" value="Beta-barrel_TonB_sf"/>
</dbReference>
<dbReference type="AlphaFoldDB" id="A0A1P8EIP2"/>
<name>A0A1P8EIP2_9GAMM</name>
<evidence type="ECO:0000259" key="13">
    <source>
        <dbReference type="Pfam" id="PF00593"/>
    </source>
</evidence>
<keyword evidence="4 10" id="KW-1134">Transmembrane beta strand</keyword>
<dbReference type="Pfam" id="PF00593">
    <property type="entry name" value="TonB_dep_Rec_b-barrel"/>
    <property type="match status" value="1"/>
</dbReference>
<dbReference type="eggNOG" id="COG4774">
    <property type="taxonomic scope" value="Bacteria"/>
</dbReference>
<dbReference type="InterPro" id="IPR037066">
    <property type="entry name" value="Plug_dom_sf"/>
</dbReference>
<organism evidence="15 16">
    <name type="scientific">Acinetobacter soli</name>
    <dbReference type="NCBI Taxonomy" id="487316"/>
    <lineage>
        <taxon>Bacteria</taxon>
        <taxon>Pseudomonadati</taxon>
        <taxon>Pseudomonadota</taxon>
        <taxon>Gammaproteobacteria</taxon>
        <taxon>Moraxellales</taxon>
        <taxon>Moraxellaceae</taxon>
        <taxon>Acinetobacter</taxon>
    </lineage>
</organism>
<dbReference type="Pfam" id="PF07715">
    <property type="entry name" value="Plug"/>
    <property type="match status" value="1"/>
</dbReference>
<evidence type="ECO:0000256" key="6">
    <source>
        <dbReference type="ARBA" id="ARBA00023077"/>
    </source>
</evidence>
<feature type="signal peptide" evidence="12">
    <location>
        <begin position="1"/>
        <end position="23"/>
    </location>
</feature>
<feature type="chain" id="PRO_5011980980" evidence="12">
    <location>
        <begin position="24"/>
        <end position="712"/>
    </location>
</feature>
<reference evidence="15 16" key="1">
    <citation type="submission" date="2016-08" db="EMBL/GenBank/DDBJ databases">
        <title>Complete genome sequence of Acinetobacter baylyi strain GFJ2.</title>
        <authorList>
            <person name="Tabata M."/>
            <person name="Kuboki S."/>
            <person name="Gibu N."/>
            <person name="Kinouchi Y."/>
            <person name="Vangnai A."/>
            <person name="Kasai D."/>
            <person name="Fukuda M."/>
        </authorList>
    </citation>
    <scope>NUCLEOTIDE SEQUENCE [LARGE SCALE GENOMIC DNA]</scope>
    <source>
        <strain evidence="15 16">GFJ2</strain>
    </source>
</reference>
<dbReference type="PANTHER" id="PTHR32552">
    <property type="entry name" value="FERRICHROME IRON RECEPTOR-RELATED"/>
    <property type="match status" value="1"/>
</dbReference>
<keyword evidence="9 10" id="KW-0998">Cell outer membrane</keyword>
<dbReference type="CDD" id="cd01347">
    <property type="entry name" value="ligand_gated_channel"/>
    <property type="match status" value="1"/>
</dbReference>
<dbReference type="SUPFAM" id="SSF56935">
    <property type="entry name" value="Porins"/>
    <property type="match status" value="1"/>
</dbReference>
<dbReference type="EMBL" id="CP016896">
    <property type="protein sequence ID" value="APV36075.1"/>
    <property type="molecule type" value="Genomic_DNA"/>
</dbReference>
<dbReference type="KEGG" id="asol:BEN76_08620"/>
<keyword evidence="6 11" id="KW-0798">TonB box</keyword>
<evidence type="ECO:0000313" key="16">
    <source>
        <dbReference type="Proteomes" id="UP000185674"/>
    </source>
</evidence>
<protein>
    <submittedName>
        <fullName evidence="15">Ligand-gated channel protein</fullName>
    </submittedName>
</protein>
<evidence type="ECO:0000259" key="14">
    <source>
        <dbReference type="Pfam" id="PF07715"/>
    </source>
</evidence>
<dbReference type="InterPro" id="IPR012910">
    <property type="entry name" value="Plug_dom"/>
</dbReference>
<dbReference type="InterPro" id="IPR039426">
    <property type="entry name" value="TonB-dep_rcpt-like"/>
</dbReference>
<feature type="domain" description="TonB-dependent receptor-like beta-barrel" evidence="13">
    <location>
        <begin position="233"/>
        <end position="681"/>
    </location>
</feature>
<evidence type="ECO:0000256" key="12">
    <source>
        <dbReference type="SAM" id="SignalP"/>
    </source>
</evidence>
<evidence type="ECO:0000256" key="8">
    <source>
        <dbReference type="ARBA" id="ARBA00023170"/>
    </source>
</evidence>
<evidence type="ECO:0000256" key="1">
    <source>
        <dbReference type="ARBA" id="ARBA00004571"/>
    </source>
</evidence>
<comment type="subcellular location">
    <subcellularLocation>
        <location evidence="1 10">Cell outer membrane</location>
        <topology evidence="1 10">Multi-pass membrane protein</topology>
    </subcellularLocation>
</comment>
<dbReference type="GO" id="GO:0009279">
    <property type="term" value="C:cell outer membrane"/>
    <property type="evidence" value="ECO:0007669"/>
    <property type="project" value="UniProtKB-SubCell"/>
</dbReference>
<dbReference type="GO" id="GO:0038023">
    <property type="term" value="F:signaling receptor activity"/>
    <property type="evidence" value="ECO:0007669"/>
    <property type="project" value="InterPro"/>
</dbReference>
<evidence type="ECO:0000256" key="7">
    <source>
        <dbReference type="ARBA" id="ARBA00023136"/>
    </source>
</evidence>
<comment type="similarity">
    <text evidence="2 10 11">Belongs to the TonB-dependent receptor family.</text>
</comment>
<dbReference type="GO" id="GO:0015344">
    <property type="term" value="F:siderophore uptake transmembrane transporter activity"/>
    <property type="evidence" value="ECO:0007669"/>
    <property type="project" value="TreeGrafter"/>
</dbReference>
<dbReference type="GO" id="GO:0015891">
    <property type="term" value="P:siderophore transport"/>
    <property type="evidence" value="ECO:0007669"/>
    <property type="project" value="InterPro"/>
</dbReference>
<feature type="domain" description="TonB-dependent receptor plug" evidence="14">
    <location>
        <begin position="59"/>
        <end position="161"/>
    </location>
</feature>
<evidence type="ECO:0000256" key="2">
    <source>
        <dbReference type="ARBA" id="ARBA00009810"/>
    </source>
</evidence>
<dbReference type="InterPro" id="IPR010105">
    <property type="entry name" value="TonB_sidphr_rcpt"/>
</dbReference>
<dbReference type="Gene3D" id="2.40.170.20">
    <property type="entry name" value="TonB-dependent receptor, beta-barrel domain"/>
    <property type="match status" value="1"/>
</dbReference>
<keyword evidence="12" id="KW-0732">Signal</keyword>
<dbReference type="Proteomes" id="UP000185674">
    <property type="component" value="Chromosome"/>
</dbReference>
<keyword evidence="8" id="KW-0675">Receptor</keyword>
<keyword evidence="7 10" id="KW-0472">Membrane</keyword>
<dbReference type="PANTHER" id="PTHR32552:SF90">
    <property type="entry name" value="METAL-PSEUDOPALINE RECEPTOR CNTO"/>
    <property type="match status" value="1"/>
</dbReference>
<sequence>MQRTSYLISSVLGLSFFPGLAWADDKSSNVLSTITLQAATEQETEKKTSATTKFAHDIVDVPFSRSFLSEEILKQQDVQRIDEAIQLVTGVYAQNNYGGGFWDNYSIRGFTTDPNVSATIIRNGLSVNRGLSAPRDLVNIASIDILKGPAAALYGRGEMGGLINITTKKPQWQPQGEINLRANTEEKYRGSFEYTAPINDQVAYRLAVAHEDNQSFRDYVNSDRWFFSPQLSWKISDQTQLNFDSEITRQKGIFDRGISAYKGQILMDRKTFTGEPSADENEVSDQFYQLHLAHSFNDDWTLNSAISYKQGKIAGSSNEPRSFEADAQTLNRQRRQRYTYTADRLAQTELLGKIDSSWAKHEVLVGAELGTLVFNQSQLRCDNGRPGRVNGGYSNPKRYCVNQINVNAPQYGNYPKEMGLFTDTHEVQDYASLNLQDQMFFNDHWSVLLGGRIDRIKQSLDNYVGGIYSSKTFNEVSPRFGLNYKFNDHLSFYSNYGRSFALNTGTDVSGNVFAPEKGEGYEIGTKFQPNDISLLSAALFHMNKRNALTIDPNDPSYQYAAGEARSQGMELTAQTQLWSKLNVLANYTYTDAIITKDTNIAKGTRLNSIPKHNANLSLDYLLVDDGQRKAGIGGNIVYVGQRNGTQNDQGNLKLPAYTIMNLNAYYAPNDQFRYQFNLNNVFDKTYYVESYSEMWIQPGDPINASLSMQWKF</sequence>
<dbReference type="InterPro" id="IPR000531">
    <property type="entry name" value="Beta-barrel_TonB"/>
</dbReference>
<dbReference type="NCBIfam" id="TIGR01783">
    <property type="entry name" value="TonB-siderophor"/>
    <property type="match status" value="1"/>
</dbReference>
<evidence type="ECO:0000256" key="10">
    <source>
        <dbReference type="PROSITE-ProRule" id="PRU01360"/>
    </source>
</evidence>
<proteinExistence type="inferred from homology"/>
<dbReference type="Gene3D" id="2.170.130.10">
    <property type="entry name" value="TonB-dependent receptor, plug domain"/>
    <property type="match status" value="1"/>
</dbReference>
<dbReference type="RefSeq" id="WP_076032841.1">
    <property type="nucleotide sequence ID" value="NZ_CP016896.1"/>
</dbReference>
<evidence type="ECO:0000313" key="15">
    <source>
        <dbReference type="EMBL" id="APV36075.1"/>
    </source>
</evidence>